<name>A0AAN1PVB0_VIBVL</name>
<evidence type="ECO:0000313" key="3">
    <source>
        <dbReference type="Proteomes" id="UP000263418"/>
    </source>
</evidence>
<feature type="transmembrane region" description="Helical" evidence="1">
    <location>
        <begin position="64"/>
        <end position="83"/>
    </location>
</feature>
<keyword evidence="1" id="KW-1133">Transmembrane helix</keyword>
<proteinExistence type="predicted"/>
<dbReference type="Proteomes" id="UP000263418">
    <property type="component" value="Chromosome 3"/>
</dbReference>
<dbReference type="AlphaFoldDB" id="A0AAN1PVB0"/>
<sequence length="94" mass="11153">MRRDAHREAYLRLIVDKLDIRLDKKIGVSKVSIASKSEIFERNSDCRHSACGVSIWGEPYSFDVFIFVLIIYIQLFNYIDWIFPCKDFRSKVFL</sequence>
<organism evidence="2 3">
    <name type="scientific">Vibrio vulnificus</name>
    <dbReference type="NCBI Taxonomy" id="672"/>
    <lineage>
        <taxon>Bacteria</taxon>
        <taxon>Pseudomonadati</taxon>
        <taxon>Pseudomonadota</taxon>
        <taxon>Gammaproteobacteria</taxon>
        <taxon>Vibrionales</taxon>
        <taxon>Vibrionaceae</taxon>
        <taxon>Vibrio</taxon>
    </lineage>
</organism>
<protein>
    <submittedName>
        <fullName evidence="2">Uncharacterized protein</fullName>
    </submittedName>
</protein>
<keyword evidence="1" id="KW-0812">Transmembrane</keyword>
<evidence type="ECO:0000256" key="1">
    <source>
        <dbReference type="SAM" id="Phobius"/>
    </source>
</evidence>
<dbReference type="EMBL" id="CP019292">
    <property type="protein sequence ID" value="AXX63289.1"/>
    <property type="molecule type" value="Genomic_DNA"/>
</dbReference>
<keyword evidence="1" id="KW-0472">Membrane</keyword>
<reference evidence="2 3" key="1">
    <citation type="submission" date="2017-03" db="EMBL/GenBank/DDBJ databases">
        <title>Complete Genome Sequence of Vibrio vulnificus FORC_053.</title>
        <authorList>
            <consortium name="Food-borne Pathogen Omics Research Center"/>
            <person name="Chung H.Y."/>
            <person name="Na E.J."/>
            <person name="Song J.S."/>
            <person name="Kim H."/>
            <person name="Lee J.-H."/>
            <person name="Ryu S."/>
            <person name="Choi S.H."/>
        </authorList>
    </citation>
    <scope>NUCLEOTIDE SEQUENCE [LARGE SCALE GENOMIC DNA]</scope>
    <source>
        <strain evidence="2 3">FORC_053</strain>
    </source>
</reference>
<gene>
    <name evidence="2" type="ORF">FORC53_4950</name>
</gene>
<evidence type="ECO:0000313" key="2">
    <source>
        <dbReference type="EMBL" id="AXX63289.1"/>
    </source>
</evidence>
<accession>A0AAN1PVB0</accession>